<name>A0ABZ3EX33_9FIRM</name>
<dbReference type="InterPro" id="IPR032466">
    <property type="entry name" value="Metal_Hydrolase"/>
</dbReference>
<dbReference type="InterPro" id="IPR006680">
    <property type="entry name" value="Amidohydro-rel"/>
</dbReference>
<keyword evidence="4" id="KW-1185">Reference proteome</keyword>
<evidence type="ECO:0000256" key="1">
    <source>
        <dbReference type="ARBA" id="ARBA00023239"/>
    </source>
</evidence>
<evidence type="ECO:0000259" key="2">
    <source>
        <dbReference type="Pfam" id="PF04909"/>
    </source>
</evidence>
<reference evidence="3 4" key="1">
    <citation type="submission" date="2024-02" db="EMBL/GenBank/DDBJ databases">
        <title>Bacterial strain from lacustrine sediment.</title>
        <authorList>
            <person name="Petit C."/>
            <person name="Fadhlaoui K."/>
        </authorList>
    </citation>
    <scope>NUCLEOTIDE SEQUENCE [LARGE SCALE GENOMIC DNA]</scope>
    <source>
        <strain evidence="3 4">IPX-CK</strain>
    </source>
</reference>
<dbReference type="SUPFAM" id="SSF51556">
    <property type="entry name" value="Metallo-dependent hydrolases"/>
    <property type="match status" value="1"/>
</dbReference>
<organism evidence="3 4">
    <name type="scientific">Kineothrix sedimenti</name>
    <dbReference type="NCBI Taxonomy" id="3123317"/>
    <lineage>
        <taxon>Bacteria</taxon>
        <taxon>Bacillati</taxon>
        <taxon>Bacillota</taxon>
        <taxon>Clostridia</taxon>
        <taxon>Lachnospirales</taxon>
        <taxon>Lachnospiraceae</taxon>
        <taxon>Kineothrix</taxon>
    </lineage>
</organism>
<dbReference type="PANTHER" id="PTHR21240:SF28">
    <property type="entry name" value="ISO-OROTATE DECARBOXYLASE (EUROFUNG)"/>
    <property type="match status" value="1"/>
</dbReference>
<dbReference type="EMBL" id="CP146256">
    <property type="protein sequence ID" value="XAH74814.1"/>
    <property type="molecule type" value="Genomic_DNA"/>
</dbReference>
<evidence type="ECO:0000313" key="3">
    <source>
        <dbReference type="EMBL" id="XAH74814.1"/>
    </source>
</evidence>
<proteinExistence type="predicted"/>
<dbReference type="Proteomes" id="UP001451571">
    <property type="component" value="Chromosome"/>
</dbReference>
<dbReference type="RefSeq" id="WP_342758392.1">
    <property type="nucleotide sequence ID" value="NZ_CP146256.1"/>
</dbReference>
<gene>
    <name evidence="3" type="ORF">V6984_03355</name>
</gene>
<dbReference type="Pfam" id="PF04909">
    <property type="entry name" value="Amidohydro_2"/>
    <property type="match status" value="1"/>
</dbReference>
<keyword evidence="1" id="KW-0456">Lyase</keyword>
<dbReference type="InterPro" id="IPR032465">
    <property type="entry name" value="ACMSD"/>
</dbReference>
<evidence type="ECO:0000313" key="4">
    <source>
        <dbReference type="Proteomes" id="UP001451571"/>
    </source>
</evidence>
<dbReference type="PANTHER" id="PTHR21240">
    <property type="entry name" value="2-AMINO-3-CARBOXYLMUCONATE-6-SEMIALDEHYDE DECARBOXYLASE"/>
    <property type="match status" value="1"/>
</dbReference>
<accession>A0ABZ3EX33</accession>
<feature type="domain" description="Amidohydrolase-related" evidence="2">
    <location>
        <begin position="104"/>
        <end position="344"/>
    </location>
</feature>
<dbReference type="Gene3D" id="3.20.20.140">
    <property type="entry name" value="Metal-dependent hydrolases"/>
    <property type="match status" value="1"/>
</dbReference>
<protein>
    <submittedName>
        <fullName evidence="3">Amidohydrolase family protein</fullName>
    </submittedName>
</protein>
<sequence length="347" mass="40464">MIIDANMYWFPEELFDDEELMKQFLDEIPGEYGWYGYSEEIPKKNGLKQIVLEKPKGFQNLNYAQHDYILENQLNDLDIAGVEKAVLKVPCCQEWMGLSMSRYFNDKMYEHAKRSNGRLIPLAIVPPYPTRENIDELVRCHDKLHINALQMSAHYGDVYLDDERFGLFFEKVNELGMTVYIHHTPVPVEYSSFYEFNNVRRSYGRCVDQGLAISRELFSGFFVKYPNIKFVHSMLGGGFFAISNMLFPKKTKTETVNRFETDNEKVEEQFKNNIYFEMSHAQPWGKVQLECAIKILGADHVIFGTSYPVRKEWLLGGVEFVSNLDISESDKRLVLGKNAQKLYKIEE</sequence>